<dbReference type="RefSeq" id="WP_305892956.1">
    <property type="nucleotide sequence ID" value="NZ_JAUZVZ010000006.1"/>
</dbReference>
<reference evidence="2 3" key="1">
    <citation type="submission" date="2023-08" db="EMBL/GenBank/DDBJ databases">
        <authorList>
            <person name="Joshi A."/>
            <person name="Thite S."/>
        </authorList>
    </citation>
    <scope>NUCLEOTIDE SEQUENCE [LARGE SCALE GENOMIC DNA]</scope>
    <source>
        <strain evidence="2 3">AC40</strain>
    </source>
</reference>
<dbReference type="Gene3D" id="1.25.40.10">
    <property type="entry name" value="Tetratricopeptide repeat domain"/>
    <property type="match status" value="1"/>
</dbReference>
<feature type="chain" id="PRO_5045173400" description="Tetratricopeptide repeat-containing protein" evidence="1">
    <location>
        <begin position="27"/>
        <end position="172"/>
    </location>
</feature>
<evidence type="ECO:0008006" key="4">
    <source>
        <dbReference type="Google" id="ProtNLM"/>
    </source>
</evidence>
<dbReference type="Proteomes" id="UP001231616">
    <property type="component" value="Unassembled WGS sequence"/>
</dbReference>
<evidence type="ECO:0000313" key="2">
    <source>
        <dbReference type="EMBL" id="MDP4535693.1"/>
    </source>
</evidence>
<keyword evidence="1" id="KW-0732">Signal</keyword>
<protein>
    <recommendedName>
        <fullName evidence="4">Tetratricopeptide repeat-containing protein</fullName>
    </recommendedName>
</protein>
<evidence type="ECO:0000313" key="3">
    <source>
        <dbReference type="Proteomes" id="UP001231616"/>
    </source>
</evidence>
<gene>
    <name evidence="2" type="ORF">Q3O60_05800</name>
</gene>
<sequence length="172" mass="18259">MKASLLSSLKPVAALLLACFAGVVSASDHYQMAIVQATPGAADIQNGAIEQGLLELNSASRAKADLFGKTMALCVANTRLAEYESATPACNRAVHLARTNALASSAERREMQALALTNRGVMHWVSLDVAKAQQDFQRAAKLSDSKLVQNNLQQFEGRLETLMASATASTLP</sequence>
<dbReference type="EMBL" id="JAUZVZ010000006">
    <property type="protein sequence ID" value="MDP4535693.1"/>
    <property type="molecule type" value="Genomic_DNA"/>
</dbReference>
<keyword evidence="3" id="KW-1185">Reference proteome</keyword>
<comment type="caution">
    <text evidence="2">The sequence shown here is derived from an EMBL/GenBank/DDBJ whole genome shotgun (WGS) entry which is preliminary data.</text>
</comment>
<accession>A0ABT9GXE3</accession>
<evidence type="ECO:0000256" key="1">
    <source>
        <dbReference type="SAM" id="SignalP"/>
    </source>
</evidence>
<name>A0ABT9GXE3_9GAMM</name>
<organism evidence="2 3">
    <name type="scientific">Alkalimonas collagenimarina</name>
    <dbReference type="NCBI Taxonomy" id="400390"/>
    <lineage>
        <taxon>Bacteria</taxon>
        <taxon>Pseudomonadati</taxon>
        <taxon>Pseudomonadota</taxon>
        <taxon>Gammaproteobacteria</taxon>
        <taxon>Alkalimonas</taxon>
    </lineage>
</organism>
<dbReference type="SUPFAM" id="SSF48452">
    <property type="entry name" value="TPR-like"/>
    <property type="match status" value="1"/>
</dbReference>
<feature type="signal peptide" evidence="1">
    <location>
        <begin position="1"/>
        <end position="26"/>
    </location>
</feature>
<dbReference type="InterPro" id="IPR011990">
    <property type="entry name" value="TPR-like_helical_dom_sf"/>
</dbReference>
<proteinExistence type="predicted"/>